<feature type="region of interest" description="Disordered" evidence="1">
    <location>
        <begin position="93"/>
        <end position="169"/>
    </location>
</feature>
<keyword evidence="3" id="KW-1185">Reference proteome</keyword>
<gene>
    <name evidence="2" type="ORF">SEMRO_5_G004050.1</name>
</gene>
<feature type="compositionally biased region" description="Polar residues" evidence="1">
    <location>
        <begin position="403"/>
        <end position="433"/>
    </location>
</feature>
<feature type="region of interest" description="Disordered" evidence="1">
    <location>
        <begin position="390"/>
        <end position="447"/>
    </location>
</feature>
<accession>A0A9N8D9I8</accession>
<dbReference type="EMBL" id="CAICTM010000005">
    <property type="protein sequence ID" value="CAB9496430.1"/>
    <property type="molecule type" value="Genomic_DNA"/>
</dbReference>
<protein>
    <submittedName>
        <fullName evidence="2">Uncharacterized protein</fullName>
    </submittedName>
</protein>
<evidence type="ECO:0000256" key="1">
    <source>
        <dbReference type="SAM" id="MobiDB-lite"/>
    </source>
</evidence>
<name>A0A9N8D9I8_9STRA</name>
<comment type="caution">
    <text evidence="2">The sequence shown here is derived from an EMBL/GenBank/DDBJ whole genome shotgun (WGS) entry which is preliminary data.</text>
</comment>
<proteinExistence type="predicted"/>
<feature type="compositionally biased region" description="Polar residues" evidence="1">
    <location>
        <begin position="495"/>
        <end position="511"/>
    </location>
</feature>
<sequence length="610" mass="68532">MNESMVAREITVDRRRLSTTNIGGSRVADLYSGGHHHPSRRASTMNMEQRHDPYEGALQLMENFTSKQQQQQGHKNPNPAGFLKKLIRIGSMGSMNSRDKDKRNNNKTWESPSDKKNKTWNLGAQFHKNKGTTKDPLALTNKKSSSNKKKPPLPPSFVYVKGSSSRNLKDPLHQLSQSQQQLEHTQHTATGATAMLGDSFNTLGVQSRRHSHQQQQQLVVVETSEQNYKQDMHDDVHYVLYGADGEDDEESFVSSVSGSSVSIQEQLMHQRVFQPAKSKTPSDAVRNPHNKNYEYSLPPLSPSKNNKRCQYQPPTTLEQGHRRASFTTVGNSKRLEAVAIQNRSLRNVQEWQPPTNNNNNNGVKNHSYLDREHASPHAIDALVPKITPGRCQDPIMTAPDSAISRQPKSWPRNSTDTSTYASSPTVLLQQQHKQPPRIANATKDRQRHLQEMNERGCDWFPLEGQQQQQQDSSRNAKADRPAVVSTHQVSSMVSRFENATSATTPTQSNDANTKKSELVQIYPGMYVPLRSAQETKVAIANDFYRSIPCWSCSTSMFCILDAAYVICPTCRVISPLEDGSDGRVMVRRGLGMGFTGKTLCEMKRDNNNNK</sequence>
<dbReference type="AlphaFoldDB" id="A0A9N8D9I8"/>
<reference evidence="2" key="1">
    <citation type="submission" date="2020-06" db="EMBL/GenBank/DDBJ databases">
        <authorList>
            <consortium name="Plant Systems Biology data submission"/>
        </authorList>
    </citation>
    <scope>NUCLEOTIDE SEQUENCE</scope>
    <source>
        <strain evidence="2">D6</strain>
    </source>
</reference>
<evidence type="ECO:0000313" key="2">
    <source>
        <dbReference type="EMBL" id="CAB9496430.1"/>
    </source>
</evidence>
<dbReference type="Proteomes" id="UP001153069">
    <property type="component" value="Unassembled WGS sequence"/>
</dbReference>
<evidence type="ECO:0000313" key="3">
    <source>
        <dbReference type="Proteomes" id="UP001153069"/>
    </source>
</evidence>
<feature type="region of interest" description="Disordered" evidence="1">
    <location>
        <begin position="495"/>
        <end position="514"/>
    </location>
</feature>
<organism evidence="2 3">
    <name type="scientific">Seminavis robusta</name>
    <dbReference type="NCBI Taxonomy" id="568900"/>
    <lineage>
        <taxon>Eukaryota</taxon>
        <taxon>Sar</taxon>
        <taxon>Stramenopiles</taxon>
        <taxon>Ochrophyta</taxon>
        <taxon>Bacillariophyta</taxon>
        <taxon>Bacillariophyceae</taxon>
        <taxon>Bacillariophycidae</taxon>
        <taxon>Naviculales</taxon>
        <taxon>Naviculaceae</taxon>
        <taxon>Seminavis</taxon>
    </lineage>
</organism>
<feature type="region of interest" description="Disordered" evidence="1">
    <location>
        <begin position="464"/>
        <end position="489"/>
    </location>
</feature>